<evidence type="ECO:0000313" key="1">
    <source>
        <dbReference type="EMBL" id="JAD64073.1"/>
    </source>
</evidence>
<accession>A0A0A9BPH4</accession>
<dbReference type="AlphaFoldDB" id="A0A0A9BPH4"/>
<protein>
    <submittedName>
        <fullName evidence="1">Uncharacterized protein</fullName>
    </submittedName>
</protein>
<reference evidence="1" key="1">
    <citation type="submission" date="2014-09" db="EMBL/GenBank/DDBJ databases">
        <authorList>
            <person name="Magalhaes I.L.F."/>
            <person name="Oliveira U."/>
            <person name="Santos F.R."/>
            <person name="Vidigal T.H.D.A."/>
            <person name="Brescovit A.D."/>
            <person name="Santos A.J."/>
        </authorList>
    </citation>
    <scope>NUCLEOTIDE SEQUENCE</scope>
    <source>
        <tissue evidence="1">Shoot tissue taken approximately 20 cm above the soil surface</tissue>
    </source>
</reference>
<dbReference type="EMBL" id="GBRH01233822">
    <property type="protein sequence ID" value="JAD64073.1"/>
    <property type="molecule type" value="Transcribed_RNA"/>
</dbReference>
<proteinExistence type="predicted"/>
<reference evidence="1" key="2">
    <citation type="journal article" date="2015" name="Data Brief">
        <title>Shoot transcriptome of the giant reed, Arundo donax.</title>
        <authorList>
            <person name="Barrero R.A."/>
            <person name="Guerrero F.D."/>
            <person name="Moolhuijzen P."/>
            <person name="Goolsby J.A."/>
            <person name="Tidwell J."/>
            <person name="Bellgard S.E."/>
            <person name="Bellgard M.I."/>
        </authorList>
    </citation>
    <scope>NUCLEOTIDE SEQUENCE</scope>
    <source>
        <tissue evidence="1">Shoot tissue taken approximately 20 cm above the soil surface</tissue>
    </source>
</reference>
<name>A0A0A9BPH4_ARUDO</name>
<sequence length="40" mass="4554">MNCELLECIEGSRRDISFQFCGFYDLFAKCCSGIESVLLL</sequence>
<organism evidence="1">
    <name type="scientific">Arundo donax</name>
    <name type="common">Giant reed</name>
    <name type="synonym">Donax arundinaceus</name>
    <dbReference type="NCBI Taxonomy" id="35708"/>
    <lineage>
        <taxon>Eukaryota</taxon>
        <taxon>Viridiplantae</taxon>
        <taxon>Streptophyta</taxon>
        <taxon>Embryophyta</taxon>
        <taxon>Tracheophyta</taxon>
        <taxon>Spermatophyta</taxon>
        <taxon>Magnoliopsida</taxon>
        <taxon>Liliopsida</taxon>
        <taxon>Poales</taxon>
        <taxon>Poaceae</taxon>
        <taxon>PACMAD clade</taxon>
        <taxon>Arundinoideae</taxon>
        <taxon>Arundineae</taxon>
        <taxon>Arundo</taxon>
    </lineage>
</organism>